<evidence type="ECO:0000256" key="2">
    <source>
        <dbReference type="ARBA" id="ARBA00005897"/>
    </source>
</evidence>
<dbReference type="SMART" id="SM00261">
    <property type="entry name" value="FU"/>
    <property type="match status" value="2"/>
</dbReference>
<evidence type="ECO:0000256" key="14">
    <source>
        <dbReference type="SAM" id="MobiDB-lite"/>
    </source>
</evidence>
<dbReference type="PROSITE" id="PS01186">
    <property type="entry name" value="EGF_2"/>
    <property type="match status" value="1"/>
</dbReference>
<proteinExistence type="inferred from homology"/>
<keyword evidence="4 13" id="KW-0245">EGF-like domain</keyword>
<dbReference type="PROSITE" id="PS50026">
    <property type="entry name" value="EGF_3"/>
    <property type="match status" value="2"/>
</dbReference>
<sequence>MEETSPACVRPGAGASVGWEASPAEARLSCEKVRTEPKPRFAAGTTSTHGGRLVTSRSPAAALAVLTAPAADPSGSPHAQPRARLRSPEDRSDSGRKRGVCGLESETHELPWVSRGPSEVPLPVRQRVPACRRLSGRCVSPTACQGGSERPCSGNGRCSGDGSRQGNGSCQCHPGYQGPTCTDCMDGYFSSLRNETHSVCTACDESCKECTGPTNRDCSQCAAGWVQEDAACVDVDECVADTPPCSDQQYCENTNGSFVCKECDATCVGCTGKGPGSCKECIPGYSREGGQCTDVDECAGVESVCMRHNENCYNTPGSYVCVCPDGFEETEDACVPTQTPGIELTAGPTQPLPPREDL</sequence>
<dbReference type="Proteomes" id="UP000694391">
    <property type="component" value="Unplaced"/>
</dbReference>
<evidence type="ECO:0000256" key="3">
    <source>
        <dbReference type="ARBA" id="ARBA00012723"/>
    </source>
</evidence>
<comment type="catalytic activity">
    <reaction evidence="1">
        <text>Catalyzes the rearrangement of -S-S- bonds in proteins.</text>
        <dbReference type="EC" id="5.3.4.1"/>
    </reaction>
</comment>
<dbReference type="CDD" id="cd00054">
    <property type="entry name" value="EGF_CA"/>
    <property type="match status" value="1"/>
</dbReference>
<name>A0A8C0K7L6_CANLU</name>
<evidence type="ECO:0000256" key="9">
    <source>
        <dbReference type="ARBA" id="ARBA00023235"/>
    </source>
</evidence>
<evidence type="ECO:0000256" key="12">
    <source>
        <dbReference type="ARBA" id="ARBA00049822"/>
    </source>
</evidence>
<dbReference type="Gene3D" id="2.10.25.10">
    <property type="entry name" value="Laminin"/>
    <property type="match status" value="1"/>
</dbReference>
<dbReference type="CDD" id="cd00064">
    <property type="entry name" value="FU"/>
    <property type="match status" value="2"/>
</dbReference>
<feature type="domain" description="EGF-like" evidence="15">
    <location>
        <begin position="140"/>
        <end position="182"/>
    </location>
</feature>
<feature type="disulfide bond" evidence="13">
    <location>
        <begin position="172"/>
        <end position="181"/>
    </location>
</feature>
<dbReference type="PROSITE" id="PS01248">
    <property type="entry name" value="EGF_LAM_1"/>
    <property type="match status" value="1"/>
</dbReference>
<evidence type="ECO:0000313" key="17">
    <source>
        <dbReference type="Proteomes" id="UP000694391"/>
    </source>
</evidence>
<dbReference type="GO" id="GO:0003756">
    <property type="term" value="F:protein disulfide isomerase activity"/>
    <property type="evidence" value="ECO:0007669"/>
    <property type="project" value="UniProtKB-EC"/>
</dbReference>
<keyword evidence="9" id="KW-0413">Isomerase</keyword>
<dbReference type="PROSITE" id="PS01187">
    <property type="entry name" value="EGF_CA"/>
    <property type="match status" value="1"/>
</dbReference>
<dbReference type="PANTHER" id="PTHR24034">
    <property type="entry name" value="EGF-LIKE DOMAIN-CONTAINING PROTEIN"/>
    <property type="match status" value="1"/>
</dbReference>
<comment type="similarity">
    <text evidence="2">Belongs to the CRELD family.</text>
</comment>
<keyword evidence="5" id="KW-0732">Signal</keyword>
<feature type="domain" description="EGF-like" evidence="15">
    <location>
        <begin position="294"/>
        <end position="335"/>
    </location>
</feature>
<dbReference type="AlphaFoldDB" id="A0A8C0K7L6"/>
<dbReference type="InterPro" id="IPR009030">
    <property type="entry name" value="Growth_fac_rcpt_cys_sf"/>
</dbReference>
<keyword evidence="10" id="KW-0676">Redox-active center</keyword>
<organism evidence="16 17">
    <name type="scientific">Canis lupus dingo</name>
    <name type="common">dingo</name>
    <dbReference type="NCBI Taxonomy" id="286419"/>
    <lineage>
        <taxon>Eukaryota</taxon>
        <taxon>Metazoa</taxon>
        <taxon>Chordata</taxon>
        <taxon>Craniata</taxon>
        <taxon>Vertebrata</taxon>
        <taxon>Euteleostomi</taxon>
        <taxon>Mammalia</taxon>
        <taxon>Eutheria</taxon>
        <taxon>Laurasiatheria</taxon>
        <taxon>Carnivora</taxon>
        <taxon>Caniformia</taxon>
        <taxon>Canidae</taxon>
        <taxon>Canis</taxon>
    </lineage>
</organism>
<dbReference type="Pfam" id="PF07645">
    <property type="entry name" value="EGF_CA"/>
    <property type="match status" value="2"/>
</dbReference>
<comment type="caution">
    <text evidence="13">Lacks conserved residue(s) required for the propagation of feature annotation.</text>
</comment>
<evidence type="ECO:0000256" key="1">
    <source>
        <dbReference type="ARBA" id="ARBA00001182"/>
    </source>
</evidence>
<feature type="compositionally biased region" description="Low complexity" evidence="14">
    <location>
        <begin position="59"/>
        <end position="71"/>
    </location>
</feature>
<dbReference type="InterPro" id="IPR018097">
    <property type="entry name" value="EGF_Ca-bd_CS"/>
</dbReference>
<dbReference type="PROSITE" id="PS00010">
    <property type="entry name" value="ASX_HYDROXYL"/>
    <property type="match status" value="1"/>
</dbReference>
<dbReference type="SMART" id="SM00181">
    <property type="entry name" value="EGF"/>
    <property type="match status" value="4"/>
</dbReference>
<keyword evidence="6" id="KW-0677">Repeat</keyword>
<dbReference type="InterPro" id="IPR050751">
    <property type="entry name" value="ECM_structural_protein"/>
</dbReference>
<dbReference type="FunFam" id="2.10.25.10:FF:000038">
    <property type="entry name" value="Fibrillin 2"/>
    <property type="match status" value="1"/>
</dbReference>
<dbReference type="PANTHER" id="PTHR24034:SF110">
    <property type="entry name" value="PROTEIN DISULFIDE ISOMERASE CRELD2"/>
    <property type="match status" value="1"/>
</dbReference>
<feature type="compositionally biased region" description="Basic and acidic residues" evidence="14">
    <location>
        <begin position="28"/>
        <end position="39"/>
    </location>
</feature>
<evidence type="ECO:0000313" key="16">
    <source>
        <dbReference type="Ensembl" id="ENSCAFP00020010833.1"/>
    </source>
</evidence>
<dbReference type="InterPro" id="IPR049883">
    <property type="entry name" value="NOTCH1_EGF-like"/>
</dbReference>
<dbReference type="SMART" id="SM00179">
    <property type="entry name" value="EGF_CA"/>
    <property type="match status" value="2"/>
</dbReference>
<accession>A0A8C0K7L6</accession>
<reference evidence="16" key="2">
    <citation type="submission" date="2025-09" db="UniProtKB">
        <authorList>
            <consortium name="Ensembl"/>
        </authorList>
    </citation>
    <scope>IDENTIFICATION</scope>
</reference>
<dbReference type="InterPro" id="IPR000742">
    <property type="entry name" value="EGF"/>
</dbReference>
<dbReference type="InterPro" id="IPR002049">
    <property type="entry name" value="LE_dom"/>
</dbReference>
<reference evidence="16" key="1">
    <citation type="submission" date="2025-08" db="UniProtKB">
        <authorList>
            <consortium name="Ensembl"/>
        </authorList>
    </citation>
    <scope>IDENTIFICATION</scope>
</reference>
<evidence type="ECO:0000256" key="13">
    <source>
        <dbReference type="PROSITE-ProRule" id="PRU00076"/>
    </source>
</evidence>
<evidence type="ECO:0000256" key="7">
    <source>
        <dbReference type="ARBA" id="ARBA00023157"/>
    </source>
</evidence>
<dbReference type="SUPFAM" id="SSF57184">
    <property type="entry name" value="Growth factor receptor domain"/>
    <property type="match status" value="1"/>
</dbReference>
<keyword evidence="17" id="KW-1185">Reference proteome</keyword>
<dbReference type="PROSITE" id="PS00022">
    <property type="entry name" value="EGF_1"/>
    <property type="match status" value="1"/>
</dbReference>
<evidence type="ECO:0000256" key="11">
    <source>
        <dbReference type="ARBA" id="ARBA00049626"/>
    </source>
</evidence>
<dbReference type="Ensembl" id="ENSCAFT00020012580.1">
    <property type="protein sequence ID" value="ENSCAFP00020010833.1"/>
    <property type="gene ID" value="ENSCAFG00020008772.1"/>
</dbReference>
<evidence type="ECO:0000256" key="6">
    <source>
        <dbReference type="ARBA" id="ARBA00022737"/>
    </source>
</evidence>
<comment type="function">
    <text evidence="11">Protein disulfide isomerase. Promotes the localization of acetylcholine receptors (AChRs) to the plasma membrane.</text>
</comment>
<dbReference type="InterPro" id="IPR000152">
    <property type="entry name" value="EGF-type_Asp/Asn_hydroxyl_site"/>
</dbReference>
<dbReference type="GeneTree" id="ENSGT00940000160071"/>
<dbReference type="Gene3D" id="2.90.20.10">
    <property type="entry name" value="Plasmodium vivax P25 domain"/>
    <property type="match status" value="1"/>
</dbReference>
<dbReference type="GO" id="GO:0005509">
    <property type="term" value="F:calcium ion binding"/>
    <property type="evidence" value="ECO:0007669"/>
    <property type="project" value="InterPro"/>
</dbReference>
<protein>
    <recommendedName>
        <fullName evidence="3">protein disulfide-isomerase</fullName>
        <ecNumber evidence="3">5.3.4.1</ecNumber>
    </recommendedName>
    <alternativeName>
        <fullName evidence="12">Cysteine-rich with EGF-like domain protein 1</fullName>
    </alternativeName>
</protein>
<evidence type="ECO:0000256" key="4">
    <source>
        <dbReference type="ARBA" id="ARBA00022536"/>
    </source>
</evidence>
<evidence type="ECO:0000259" key="15">
    <source>
        <dbReference type="PROSITE" id="PS50026"/>
    </source>
</evidence>
<evidence type="ECO:0000256" key="8">
    <source>
        <dbReference type="ARBA" id="ARBA00023180"/>
    </source>
</evidence>
<dbReference type="EC" id="5.3.4.1" evidence="3"/>
<dbReference type="InterPro" id="IPR006212">
    <property type="entry name" value="Furin_repeat"/>
</dbReference>
<evidence type="ECO:0000256" key="10">
    <source>
        <dbReference type="ARBA" id="ARBA00023284"/>
    </source>
</evidence>
<feature type="region of interest" description="Disordered" evidence="14">
    <location>
        <begin position="1"/>
        <end position="103"/>
    </location>
</feature>
<dbReference type="InterPro" id="IPR001881">
    <property type="entry name" value="EGF-like_Ca-bd_dom"/>
</dbReference>
<evidence type="ECO:0000256" key="5">
    <source>
        <dbReference type="ARBA" id="ARBA00022729"/>
    </source>
</evidence>
<keyword evidence="8" id="KW-0325">Glycoprotein</keyword>
<feature type="compositionally biased region" description="Basic and acidic residues" evidence="14">
    <location>
        <begin position="86"/>
        <end position="96"/>
    </location>
</feature>
<keyword evidence="7 13" id="KW-1015">Disulfide bond</keyword>